<keyword evidence="2" id="KW-0645">Protease</keyword>
<dbReference type="AlphaFoldDB" id="A0A3M7PJ49"/>
<keyword evidence="5 8" id="KW-0862">Zinc</keyword>
<organism evidence="11 12">
    <name type="scientific">Brachionus plicatilis</name>
    <name type="common">Marine rotifer</name>
    <name type="synonym">Brachionus muelleri</name>
    <dbReference type="NCBI Taxonomy" id="10195"/>
    <lineage>
        <taxon>Eukaryota</taxon>
        <taxon>Metazoa</taxon>
        <taxon>Spiralia</taxon>
        <taxon>Gnathifera</taxon>
        <taxon>Rotifera</taxon>
        <taxon>Eurotatoria</taxon>
        <taxon>Monogononta</taxon>
        <taxon>Pseudotrocha</taxon>
        <taxon>Ploima</taxon>
        <taxon>Brachionidae</taxon>
        <taxon>Brachionus</taxon>
    </lineage>
</organism>
<evidence type="ECO:0000256" key="5">
    <source>
        <dbReference type="ARBA" id="ARBA00022833"/>
    </source>
</evidence>
<protein>
    <submittedName>
        <fullName evidence="11">Metalloendo ase 1-like</fullName>
    </submittedName>
</protein>
<dbReference type="GO" id="GO:0008270">
    <property type="term" value="F:zinc ion binding"/>
    <property type="evidence" value="ECO:0007669"/>
    <property type="project" value="InterPro"/>
</dbReference>
<feature type="binding site" evidence="8">
    <location>
        <position position="150"/>
    </location>
    <ligand>
        <name>Zn(2+)</name>
        <dbReference type="ChEBI" id="CHEBI:29105"/>
        <label>2</label>
        <note>catalytic</note>
    </ligand>
</feature>
<accession>A0A3M7PJ49</accession>
<evidence type="ECO:0000256" key="9">
    <source>
        <dbReference type="SAM" id="SignalP"/>
    </source>
</evidence>
<comment type="caution">
    <text evidence="11">The sequence shown here is derived from an EMBL/GenBank/DDBJ whole genome shotgun (WGS) entry which is preliminary data.</text>
</comment>
<dbReference type="InterPro" id="IPR021190">
    <property type="entry name" value="Pept_M10A"/>
</dbReference>
<dbReference type="STRING" id="10195.A0A3M7PJ49"/>
<dbReference type="InterPro" id="IPR006026">
    <property type="entry name" value="Peptidase_Metallo"/>
</dbReference>
<keyword evidence="4" id="KW-0378">Hydrolase</keyword>
<dbReference type="GO" id="GO:0006508">
    <property type="term" value="P:proteolysis"/>
    <property type="evidence" value="ECO:0007669"/>
    <property type="project" value="UniProtKB-KW"/>
</dbReference>
<feature type="signal peptide" evidence="9">
    <location>
        <begin position="1"/>
        <end position="18"/>
    </location>
</feature>
<dbReference type="SUPFAM" id="SSF55486">
    <property type="entry name" value="Metalloproteases ('zincins'), catalytic domain"/>
    <property type="match status" value="1"/>
</dbReference>
<evidence type="ECO:0000256" key="2">
    <source>
        <dbReference type="ARBA" id="ARBA00022670"/>
    </source>
</evidence>
<evidence type="ECO:0000313" key="12">
    <source>
        <dbReference type="Proteomes" id="UP000276133"/>
    </source>
</evidence>
<feature type="binding site" evidence="8">
    <location>
        <position position="86"/>
    </location>
    <ligand>
        <name>Ca(2+)</name>
        <dbReference type="ChEBI" id="CHEBI:29108"/>
        <label>2</label>
    </ligand>
</feature>
<proteinExistence type="inferred from homology"/>
<evidence type="ECO:0000256" key="6">
    <source>
        <dbReference type="ARBA" id="ARBA00023049"/>
    </source>
</evidence>
<keyword evidence="6" id="KW-0482">Metalloprotease</keyword>
<keyword evidence="3 8" id="KW-0479">Metal-binding</keyword>
<evidence type="ECO:0000256" key="8">
    <source>
        <dbReference type="PIRSR" id="PIRSR621190-2"/>
    </source>
</evidence>
<feature type="domain" description="Peptidase metallopeptidase" evidence="10">
    <location>
        <begin position="31"/>
        <end position="194"/>
    </location>
</feature>
<dbReference type="Proteomes" id="UP000276133">
    <property type="component" value="Unassembled WGS sequence"/>
</dbReference>
<feature type="binding site" evidence="8">
    <location>
        <position position="168"/>
    </location>
    <ligand>
        <name>Zn(2+)</name>
        <dbReference type="ChEBI" id="CHEBI:29105"/>
        <label>2</label>
        <note>catalytic</note>
    </ligand>
</feature>
<dbReference type="SMART" id="SM00235">
    <property type="entry name" value="ZnMc"/>
    <property type="match status" value="1"/>
</dbReference>
<keyword evidence="12" id="KW-1185">Reference proteome</keyword>
<keyword evidence="9" id="KW-0732">Signal</keyword>
<feature type="binding site" evidence="8">
    <location>
        <position position="50"/>
    </location>
    <ligand>
        <name>Ca(2+)</name>
        <dbReference type="ChEBI" id="CHEBI:29108"/>
        <label>1</label>
    </ligand>
</feature>
<keyword evidence="8" id="KW-0106">Calcium</keyword>
<dbReference type="OrthoDB" id="406838at2759"/>
<feature type="binding site" evidence="8">
    <location>
        <position position="154"/>
    </location>
    <ligand>
        <name>Zn(2+)</name>
        <dbReference type="ChEBI" id="CHEBI:29105"/>
        <label>2</label>
        <note>catalytic</note>
    </ligand>
</feature>
<dbReference type="EMBL" id="REGN01010399">
    <property type="protein sequence ID" value="RMZ99131.1"/>
    <property type="molecule type" value="Genomic_DNA"/>
</dbReference>
<dbReference type="GO" id="GO:0004222">
    <property type="term" value="F:metalloendopeptidase activity"/>
    <property type="evidence" value="ECO:0007669"/>
    <property type="project" value="InterPro"/>
</dbReference>
<feature type="binding site" evidence="8">
    <location>
        <position position="111"/>
    </location>
    <ligand>
        <name>Zn(2+)</name>
        <dbReference type="ChEBI" id="CHEBI:29105"/>
        <label>1</label>
    </ligand>
</feature>
<reference evidence="11 12" key="1">
    <citation type="journal article" date="2018" name="Sci. Rep.">
        <title>Genomic signatures of local adaptation to the degree of environmental predictability in rotifers.</title>
        <authorList>
            <person name="Franch-Gras L."/>
            <person name="Hahn C."/>
            <person name="Garcia-Roger E.M."/>
            <person name="Carmona M.J."/>
            <person name="Serra M."/>
            <person name="Gomez A."/>
        </authorList>
    </citation>
    <scope>NUCLEOTIDE SEQUENCE [LARGE SCALE GENOMIC DNA]</scope>
    <source>
        <strain evidence="11">HYR1</strain>
    </source>
</reference>
<gene>
    <name evidence="11" type="ORF">BpHYR1_000537</name>
</gene>
<evidence type="ECO:0000259" key="10">
    <source>
        <dbReference type="SMART" id="SM00235"/>
    </source>
</evidence>
<dbReference type="PANTHER" id="PTHR10201:SF323">
    <property type="entry name" value="MATRIX METALLOPROTEINASE-21"/>
    <property type="match status" value="1"/>
</dbReference>
<dbReference type="GO" id="GO:0031012">
    <property type="term" value="C:extracellular matrix"/>
    <property type="evidence" value="ECO:0007669"/>
    <property type="project" value="InterPro"/>
</dbReference>
<feature type="chain" id="PRO_5017975658" evidence="9">
    <location>
        <begin position="19"/>
        <end position="294"/>
    </location>
</feature>
<evidence type="ECO:0000256" key="1">
    <source>
        <dbReference type="ARBA" id="ARBA00010370"/>
    </source>
</evidence>
<dbReference type="PRINTS" id="PR00138">
    <property type="entry name" value="MATRIXIN"/>
</dbReference>
<dbReference type="InterPro" id="IPR001818">
    <property type="entry name" value="Pept_M10_metallopeptidase"/>
</dbReference>
<dbReference type="PANTHER" id="PTHR10201">
    <property type="entry name" value="MATRIX METALLOPROTEINASE"/>
    <property type="match status" value="1"/>
</dbReference>
<comment type="similarity">
    <text evidence="1">Belongs to the peptidase M10A family.</text>
</comment>
<sequence>MSGKILLILCLIVQTCTSNAYTRPRYRYTPRMARWSKYNLTYSLSGDVSDKNQTSLEAAKKALGDAFSDWQSVSCFVFSEATLNADIKIVFTNDKSGHLNCNRKFHGTAAHAFFKYHRKYPATIHLNNEIFWMESKSPSGNISLKTVLLHEIGHVLGLYHSDDKDSVMYEGIFTNVIKSLASDDKKALQKLFKAVAQFIGILFNTVQNVERRNLITSFSKKDATYGQVLKAYFSGKSKKTNTNLTNLFAIFGTLGKTVLTENIYKIVINRSCLKYTTVTMDGILLFPILASLDC</sequence>
<comment type="cofactor">
    <cofactor evidence="8">
        <name>Zn(2+)</name>
        <dbReference type="ChEBI" id="CHEBI:29105"/>
    </cofactor>
    <text evidence="8">Binds 2 Zn(2+) ions per subunit.</text>
</comment>
<evidence type="ECO:0000256" key="4">
    <source>
        <dbReference type="ARBA" id="ARBA00022801"/>
    </source>
</evidence>
<feature type="binding site" evidence="8">
    <location>
        <position position="125"/>
    </location>
    <ligand>
        <name>Zn(2+)</name>
        <dbReference type="ChEBI" id="CHEBI:29105"/>
        <label>1</label>
    </ligand>
</feature>
<evidence type="ECO:0000256" key="7">
    <source>
        <dbReference type="PIRSR" id="PIRSR621190-1"/>
    </source>
</evidence>
<comment type="cofactor">
    <cofactor evidence="8">
        <name>Ca(2+)</name>
        <dbReference type="ChEBI" id="CHEBI:29108"/>
    </cofactor>
    <text evidence="8">Can bind about 5 Ca(2+) ions per subunit.</text>
</comment>
<evidence type="ECO:0000256" key="3">
    <source>
        <dbReference type="ARBA" id="ARBA00022723"/>
    </source>
</evidence>
<evidence type="ECO:0000313" key="11">
    <source>
        <dbReference type="EMBL" id="RMZ99131.1"/>
    </source>
</evidence>
<dbReference type="InterPro" id="IPR024079">
    <property type="entry name" value="MetalloPept_cat_dom_sf"/>
</dbReference>
<feature type="active site" evidence="7">
    <location>
        <position position="151"/>
    </location>
</feature>
<dbReference type="Gene3D" id="3.40.390.10">
    <property type="entry name" value="Collagenase (Catalytic Domain)"/>
    <property type="match status" value="1"/>
</dbReference>
<name>A0A3M7PJ49_BRAPC</name>
<dbReference type="Pfam" id="PF00413">
    <property type="entry name" value="Peptidase_M10"/>
    <property type="match status" value="1"/>
</dbReference>
<feature type="binding site" evidence="8">
    <location>
        <position position="160"/>
    </location>
    <ligand>
        <name>Zn(2+)</name>
        <dbReference type="ChEBI" id="CHEBI:29105"/>
        <label>2</label>
        <note>catalytic</note>
    </ligand>
</feature>